<dbReference type="AlphaFoldDB" id="A0A5C5ZH16"/>
<name>A0A5C5ZH16_9BACT</name>
<dbReference type="Proteomes" id="UP000318478">
    <property type="component" value="Unassembled WGS sequence"/>
</dbReference>
<sequence length="118" mass="13367">MYQRQHGRLPEKLDTLVPEILDAVPTDPFADDSAALRYRRTDEGYQVYSIWADGVDDGGKPPEPTEGIIYWGADNRGDLSLDALYWEPPPPPAPVYDEDLMKQLEENTNRISDDADDE</sequence>
<comment type="caution">
    <text evidence="1">The sequence shown here is derived from an EMBL/GenBank/DDBJ whole genome shotgun (WGS) entry which is preliminary data.</text>
</comment>
<organism evidence="1 2">
    <name type="scientific">Posidoniimonas polymericola</name>
    <dbReference type="NCBI Taxonomy" id="2528002"/>
    <lineage>
        <taxon>Bacteria</taxon>
        <taxon>Pseudomonadati</taxon>
        <taxon>Planctomycetota</taxon>
        <taxon>Planctomycetia</taxon>
        <taxon>Pirellulales</taxon>
        <taxon>Lacipirellulaceae</taxon>
        <taxon>Posidoniimonas</taxon>
    </lineage>
</organism>
<protein>
    <submittedName>
        <fullName evidence="1">Uncharacterized protein</fullName>
    </submittedName>
</protein>
<gene>
    <name evidence="1" type="ORF">Pla123a_06500</name>
</gene>
<dbReference type="EMBL" id="SJPO01000001">
    <property type="protein sequence ID" value="TWT85843.1"/>
    <property type="molecule type" value="Genomic_DNA"/>
</dbReference>
<proteinExistence type="predicted"/>
<accession>A0A5C5ZH16</accession>
<keyword evidence="2" id="KW-1185">Reference proteome</keyword>
<reference evidence="1 2" key="1">
    <citation type="submission" date="2019-02" db="EMBL/GenBank/DDBJ databases">
        <title>Deep-cultivation of Planctomycetes and their phenomic and genomic characterization uncovers novel biology.</title>
        <authorList>
            <person name="Wiegand S."/>
            <person name="Jogler M."/>
            <person name="Boedeker C."/>
            <person name="Pinto D."/>
            <person name="Vollmers J."/>
            <person name="Rivas-Marin E."/>
            <person name="Kohn T."/>
            <person name="Peeters S.H."/>
            <person name="Heuer A."/>
            <person name="Rast P."/>
            <person name="Oberbeckmann S."/>
            <person name="Bunk B."/>
            <person name="Jeske O."/>
            <person name="Meyerdierks A."/>
            <person name="Storesund J.E."/>
            <person name="Kallscheuer N."/>
            <person name="Luecker S."/>
            <person name="Lage O.M."/>
            <person name="Pohl T."/>
            <person name="Merkel B.J."/>
            <person name="Hornburger P."/>
            <person name="Mueller R.-W."/>
            <person name="Bruemmer F."/>
            <person name="Labrenz M."/>
            <person name="Spormann A.M."/>
            <person name="Op Den Camp H."/>
            <person name="Overmann J."/>
            <person name="Amann R."/>
            <person name="Jetten M.S.M."/>
            <person name="Mascher T."/>
            <person name="Medema M.H."/>
            <person name="Devos D.P."/>
            <person name="Kaster A.-K."/>
            <person name="Ovreas L."/>
            <person name="Rohde M."/>
            <person name="Galperin M.Y."/>
            <person name="Jogler C."/>
        </authorList>
    </citation>
    <scope>NUCLEOTIDE SEQUENCE [LARGE SCALE GENOMIC DNA]</scope>
    <source>
        <strain evidence="1 2">Pla123a</strain>
    </source>
</reference>
<evidence type="ECO:0000313" key="2">
    <source>
        <dbReference type="Proteomes" id="UP000318478"/>
    </source>
</evidence>
<evidence type="ECO:0000313" key="1">
    <source>
        <dbReference type="EMBL" id="TWT85843.1"/>
    </source>
</evidence>